<evidence type="ECO:0000313" key="3">
    <source>
        <dbReference type="EMBL" id="MCE4539319.1"/>
    </source>
</evidence>
<dbReference type="InterPro" id="IPR003583">
    <property type="entry name" value="Hlx-hairpin-Hlx_DNA-bd_motif"/>
</dbReference>
<keyword evidence="1" id="KW-0732">Signal</keyword>
<dbReference type="Pfam" id="PF12836">
    <property type="entry name" value="HHH_3"/>
    <property type="match status" value="1"/>
</dbReference>
<sequence>MKRRLLLLWAAAMAPALAQAEFDANTASRADLESLPGVGPALAQRLLAARPFEDWADLMRRVPGIKAAMARKLSAAGLRVGGRAFGSAPGGEAG</sequence>
<dbReference type="EMBL" id="JAJTWT010000008">
    <property type="protein sequence ID" value="MCE4539319.1"/>
    <property type="molecule type" value="Genomic_DNA"/>
</dbReference>
<dbReference type="Proteomes" id="UP001201463">
    <property type="component" value="Unassembled WGS sequence"/>
</dbReference>
<feature type="domain" description="Helix-hairpin-helix DNA-binding motif class 1" evidence="2">
    <location>
        <begin position="57"/>
        <end position="76"/>
    </location>
</feature>
<proteinExistence type="predicted"/>
<feature type="signal peptide" evidence="1">
    <location>
        <begin position="1"/>
        <end position="20"/>
    </location>
</feature>
<feature type="domain" description="Helix-hairpin-helix DNA-binding motif class 1" evidence="2">
    <location>
        <begin position="30"/>
        <end position="49"/>
    </location>
</feature>
<dbReference type="SMART" id="SM00278">
    <property type="entry name" value="HhH1"/>
    <property type="match status" value="2"/>
</dbReference>
<keyword evidence="4" id="KW-1185">Reference proteome</keyword>
<dbReference type="SUPFAM" id="SSF47781">
    <property type="entry name" value="RuvA domain 2-like"/>
    <property type="match status" value="1"/>
</dbReference>
<evidence type="ECO:0000313" key="4">
    <source>
        <dbReference type="Proteomes" id="UP001201463"/>
    </source>
</evidence>
<reference evidence="3 4" key="1">
    <citation type="submission" date="2021-12" db="EMBL/GenBank/DDBJ databases">
        <title>Genome seq of p7.</title>
        <authorList>
            <person name="Seo T."/>
        </authorList>
    </citation>
    <scope>NUCLEOTIDE SEQUENCE [LARGE SCALE GENOMIC DNA]</scope>
    <source>
        <strain evidence="3 4">P7</strain>
    </source>
</reference>
<evidence type="ECO:0000259" key="2">
    <source>
        <dbReference type="SMART" id="SM00278"/>
    </source>
</evidence>
<name>A0ABS8XEH8_9BURK</name>
<organism evidence="3 4">
    <name type="scientific">Pelomonas caseinilytica</name>
    <dbReference type="NCBI Taxonomy" id="2906763"/>
    <lineage>
        <taxon>Bacteria</taxon>
        <taxon>Pseudomonadati</taxon>
        <taxon>Pseudomonadota</taxon>
        <taxon>Betaproteobacteria</taxon>
        <taxon>Burkholderiales</taxon>
        <taxon>Sphaerotilaceae</taxon>
        <taxon>Roseateles</taxon>
    </lineage>
</organism>
<evidence type="ECO:0000256" key="1">
    <source>
        <dbReference type="SAM" id="SignalP"/>
    </source>
</evidence>
<dbReference type="Gene3D" id="1.10.150.320">
    <property type="entry name" value="Photosystem II 12 kDa extrinsic protein"/>
    <property type="match status" value="1"/>
</dbReference>
<accession>A0ABS8XEH8</accession>
<feature type="chain" id="PRO_5047253187" evidence="1">
    <location>
        <begin position="21"/>
        <end position="94"/>
    </location>
</feature>
<dbReference type="RefSeq" id="WP_233393837.1">
    <property type="nucleotide sequence ID" value="NZ_JAJTWT010000008.1"/>
</dbReference>
<protein>
    <submittedName>
        <fullName evidence="3">Helix-hairpin-helix domain-containing protein</fullName>
    </submittedName>
</protein>
<gene>
    <name evidence="3" type="ORF">LXT12_18870</name>
</gene>
<comment type="caution">
    <text evidence="3">The sequence shown here is derived from an EMBL/GenBank/DDBJ whole genome shotgun (WGS) entry which is preliminary data.</text>
</comment>
<dbReference type="InterPro" id="IPR010994">
    <property type="entry name" value="RuvA_2-like"/>
</dbReference>